<feature type="region of interest" description="Disordered" evidence="1">
    <location>
        <begin position="1"/>
        <end position="87"/>
    </location>
</feature>
<name>A0A9X2H4G4_9ACTN</name>
<protein>
    <submittedName>
        <fullName evidence="3">Uncharacterized protein</fullName>
    </submittedName>
</protein>
<evidence type="ECO:0000313" key="3">
    <source>
        <dbReference type="EMBL" id="MCP2365788.1"/>
    </source>
</evidence>
<keyword evidence="2" id="KW-0472">Membrane</keyword>
<dbReference type="Proteomes" id="UP001139648">
    <property type="component" value="Unassembled WGS sequence"/>
</dbReference>
<evidence type="ECO:0000313" key="4">
    <source>
        <dbReference type="Proteomes" id="UP001139648"/>
    </source>
</evidence>
<accession>A0A9X2H4G4</accession>
<keyword evidence="2" id="KW-0812">Transmembrane</keyword>
<dbReference type="RefSeq" id="WP_253760322.1">
    <property type="nucleotide sequence ID" value="NZ_BAABKA010000019.1"/>
</dbReference>
<dbReference type="EMBL" id="JAMZEB010000004">
    <property type="protein sequence ID" value="MCP2365788.1"/>
    <property type="molecule type" value="Genomic_DNA"/>
</dbReference>
<reference evidence="3" key="1">
    <citation type="submission" date="2022-06" db="EMBL/GenBank/DDBJ databases">
        <title>Sequencing the genomes of 1000 actinobacteria strains.</title>
        <authorList>
            <person name="Klenk H.-P."/>
        </authorList>
    </citation>
    <scope>NUCLEOTIDE SEQUENCE</scope>
    <source>
        <strain evidence="3">DSM 46694</strain>
    </source>
</reference>
<proteinExistence type="predicted"/>
<comment type="caution">
    <text evidence="3">The sequence shown here is derived from an EMBL/GenBank/DDBJ whole genome shotgun (WGS) entry which is preliminary data.</text>
</comment>
<evidence type="ECO:0000256" key="1">
    <source>
        <dbReference type="SAM" id="MobiDB-lite"/>
    </source>
</evidence>
<feature type="compositionally biased region" description="Pro residues" evidence="1">
    <location>
        <begin position="20"/>
        <end position="33"/>
    </location>
</feature>
<dbReference type="AlphaFoldDB" id="A0A9X2H4G4"/>
<keyword evidence="2" id="KW-1133">Transmembrane helix</keyword>
<feature type="transmembrane region" description="Helical" evidence="2">
    <location>
        <begin position="142"/>
        <end position="166"/>
    </location>
</feature>
<gene>
    <name evidence="3" type="ORF">HD597_012892</name>
</gene>
<keyword evidence="4" id="KW-1185">Reference proteome</keyword>
<sequence length="194" mass="21306">MTDQRTQSMPIGRHEARTAPQPPTGQHPYPSTPPAAHTGDSHPPVPPHEHPQAGTGQQMPPTGPDERSAGPVGQMWQASRSDRALRKQRGRGRWWGARWMREQPTSVADHLDYYLAQREQRADGRRGWGLATAVPLINGIHAGFYIVFGLLVGLPVTLACYALAWMCQRPGRAFLLAAGLFVIVINLASWLAAL</sequence>
<organism evidence="3 4">
    <name type="scientific">Nonomuraea thailandensis</name>
    <dbReference type="NCBI Taxonomy" id="1188745"/>
    <lineage>
        <taxon>Bacteria</taxon>
        <taxon>Bacillati</taxon>
        <taxon>Actinomycetota</taxon>
        <taxon>Actinomycetes</taxon>
        <taxon>Streptosporangiales</taxon>
        <taxon>Streptosporangiaceae</taxon>
        <taxon>Nonomuraea</taxon>
    </lineage>
</organism>
<evidence type="ECO:0000256" key="2">
    <source>
        <dbReference type="SAM" id="Phobius"/>
    </source>
</evidence>
<feature type="transmembrane region" description="Helical" evidence="2">
    <location>
        <begin position="173"/>
        <end position="193"/>
    </location>
</feature>